<proteinExistence type="inferred from homology"/>
<dbReference type="OrthoDB" id="9757904at2"/>
<feature type="transmembrane region" description="Helical" evidence="9">
    <location>
        <begin position="395"/>
        <end position="418"/>
    </location>
</feature>
<comment type="caution">
    <text evidence="11">The sequence shown here is derived from an EMBL/GenBank/DDBJ whole genome shotgun (WGS) entry which is preliminary data.</text>
</comment>
<dbReference type="Gene3D" id="3.30.70.1320">
    <property type="entry name" value="Multidrug efflux transporter AcrB pore domain like"/>
    <property type="match status" value="1"/>
</dbReference>
<dbReference type="PANTHER" id="PTHR32063">
    <property type="match status" value="1"/>
</dbReference>
<feature type="transmembrane region" description="Helical" evidence="9">
    <location>
        <begin position="367"/>
        <end position="389"/>
    </location>
</feature>
<evidence type="ECO:0000313" key="12">
    <source>
        <dbReference type="Proteomes" id="UP000248330"/>
    </source>
</evidence>
<evidence type="ECO:0000256" key="6">
    <source>
        <dbReference type="ARBA" id="ARBA00022692"/>
    </source>
</evidence>
<gene>
    <name evidence="11" type="ORF">C8D93_10559</name>
</gene>
<dbReference type="PROSITE" id="PS50156">
    <property type="entry name" value="SSD"/>
    <property type="match status" value="1"/>
</dbReference>
<dbReference type="FunFam" id="1.20.1640.10:FF:000001">
    <property type="entry name" value="Efflux pump membrane transporter"/>
    <property type="match status" value="1"/>
</dbReference>
<keyword evidence="6 9" id="KW-0812">Transmembrane</keyword>
<dbReference type="Gene3D" id="3.30.70.1440">
    <property type="entry name" value="Multidrug efflux transporter AcrB pore domain"/>
    <property type="match status" value="1"/>
</dbReference>
<dbReference type="GO" id="GO:0042910">
    <property type="term" value="F:xenobiotic transmembrane transporter activity"/>
    <property type="evidence" value="ECO:0007669"/>
    <property type="project" value="TreeGrafter"/>
</dbReference>
<dbReference type="Proteomes" id="UP000248330">
    <property type="component" value="Unassembled WGS sequence"/>
</dbReference>
<dbReference type="SUPFAM" id="SSF82866">
    <property type="entry name" value="Multidrug efflux transporter AcrB transmembrane domain"/>
    <property type="match status" value="2"/>
</dbReference>
<evidence type="ECO:0000256" key="1">
    <source>
        <dbReference type="ARBA" id="ARBA00004429"/>
    </source>
</evidence>
<dbReference type="GO" id="GO:0015562">
    <property type="term" value="F:efflux transmembrane transporter activity"/>
    <property type="evidence" value="ECO:0007669"/>
    <property type="project" value="InterPro"/>
</dbReference>
<feature type="transmembrane region" description="Helical" evidence="9">
    <location>
        <begin position="471"/>
        <end position="498"/>
    </location>
</feature>
<dbReference type="Pfam" id="PF00873">
    <property type="entry name" value="ACR_tran"/>
    <property type="match status" value="1"/>
</dbReference>
<keyword evidence="4" id="KW-1003">Cell membrane</keyword>
<comment type="subcellular location">
    <subcellularLocation>
        <location evidence="1 9">Cell inner membrane</location>
        <topology evidence="1 9">Multi-pass membrane protein</topology>
    </subcellularLocation>
</comment>
<evidence type="ECO:0000256" key="9">
    <source>
        <dbReference type="RuleBase" id="RU364070"/>
    </source>
</evidence>
<dbReference type="InterPro" id="IPR001036">
    <property type="entry name" value="Acrflvin-R"/>
</dbReference>
<feature type="transmembrane region" description="Helical" evidence="9">
    <location>
        <begin position="872"/>
        <end position="889"/>
    </location>
</feature>
<keyword evidence="7 9" id="KW-1133">Transmembrane helix</keyword>
<accession>A0A318E7N5</accession>
<dbReference type="FunFam" id="3.30.70.1430:FF:000001">
    <property type="entry name" value="Efflux pump membrane transporter"/>
    <property type="match status" value="1"/>
</dbReference>
<dbReference type="InterPro" id="IPR000731">
    <property type="entry name" value="SSD"/>
</dbReference>
<dbReference type="GO" id="GO:0009636">
    <property type="term" value="P:response to toxic substance"/>
    <property type="evidence" value="ECO:0007669"/>
    <property type="project" value="UniProtKB-ARBA"/>
</dbReference>
<evidence type="ECO:0000256" key="4">
    <source>
        <dbReference type="ARBA" id="ARBA00022475"/>
    </source>
</evidence>
<dbReference type="Gene3D" id="1.20.1640.10">
    <property type="entry name" value="Multidrug efflux transporter AcrB transmembrane domain"/>
    <property type="match status" value="2"/>
</dbReference>
<organism evidence="11 12">
    <name type="scientific">Sinimarinibacterium flocculans</name>
    <dbReference type="NCBI Taxonomy" id="985250"/>
    <lineage>
        <taxon>Bacteria</taxon>
        <taxon>Pseudomonadati</taxon>
        <taxon>Pseudomonadota</taxon>
        <taxon>Gammaproteobacteria</taxon>
        <taxon>Nevskiales</taxon>
        <taxon>Nevskiaceae</taxon>
        <taxon>Sinimarinibacterium</taxon>
    </lineage>
</organism>
<dbReference type="PRINTS" id="PR00702">
    <property type="entry name" value="ACRIFLAVINRP"/>
</dbReference>
<feature type="transmembrane region" description="Helical" evidence="9">
    <location>
        <begin position="971"/>
        <end position="995"/>
    </location>
</feature>
<feature type="transmembrane region" description="Helical" evidence="9">
    <location>
        <begin position="1002"/>
        <end position="1025"/>
    </location>
</feature>
<dbReference type="Gene3D" id="3.30.2090.10">
    <property type="entry name" value="Multidrug efflux transporter AcrB TolC docking domain, DN and DC subdomains"/>
    <property type="match status" value="2"/>
</dbReference>
<dbReference type="InterPro" id="IPR027463">
    <property type="entry name" value="AcrB_DN_DC_subdom"/>
</dbReference>
<keyword evidence="12" id="KW-1185">Reference proteome</keyword>
<evidence type="ECO:0000256" key="5">
    <source>
        <dbReference type="ARBA" id="ARBA00022519"/>
    </source>
</evidence>
<dbReference type="PANTHER" id="PTHR32063:SF13">
    <property type="entry name" value="MULTIDRUG EFFLUX PUMP SUBUNIT ACRB-RELATED"/>
    <property type="match status" value="1"/>
</dbReference>
<evidence type="ECO:0000259" key="10">
    <source>
        <dbReference type="PROSITE" id="PS50156"/>
    </source>
</evidence>
<sequence length="1043" mass="111655">MSQFFIGRPIFATVLAIIITIAGAIAATQLPIERYPQITPPSIVVSTSFPGADATTVEQSVAAPIEQQVNGTPNMLYMSSKSGNDGSYSLTVTFDVGTNQDLAAVEVQNRVAIAQRSLPQEVVRQGVTVIKRQPSPLLFIALRATDPRYDDLFLSNYATLNIYDALARIPGVGQVTVFGARDYGMRIWLDPERMARLGVTTQDIAAVLQEQNVVAPAGRIGAEPAPRGQQTQYAVSVRGRLSEVSEYENVVVRARNDGSIVKLRDVARVELAATDYTRSSRLNGEPVANIGIFQSADANALEVAAGVRATMETLAQSFPDGIEYRIPFDTTLFVEESLAEVIKTLFEAGLLVLLVVFLFLESWRATLIPMLTVPVALVGAFSAFVLFGFSINTLTLAALVLAIGLVVDDAIVVVEAVTEKMDSHGLPPKEAARAAMRDVSNPVIAIGLVLSAVFVPVSFLPGLTGEFYRQFALTLSTAVLISVLIALTLTPALCALLLRPTAESHWGGPAGRFFSAFNRGFGRATARYTRTVHSSGRRAASGLAVFGAVVVAVVLLVASRPGGFVPEEDQGYLLSAVTLPPGASIQRTDAVLERFRQITAQMPEIDSTVAISGFSLLSGVASPSTATLFLVLKPWDQRERSAREILADLGRRSAALREANFVLINPASIPGIGSAGGFEFVLQARGGGDLQDLVANARDVIAQARERPELARVFTQFSAETPQIEYVIDRERAKTLGIPISDIFSSLQTFFGGSYINDFNLYGRTYRVTAQAEASARATPEAVNQLYVRSSAGEMVPLSTLVTIRPKTTPDYIERFNVYRSVTVLGSAAPGVSSGDAAAAMEQVGATLPPGYGFEWAGVTYQEKRSAGQTPYIFAAAIIFVFLVLAALYESWAVPFAVLLSIPFGILGAFAALAMRGMANDIYAQVGLVMLVGLAAKNAILIVEFAKLEHERGRPLLDAAVEAARLRLRPILMTSLAFILGAVPMMLATGAGAAARQVLGTVVVWGMFAATLIGIFLVPMFYVLIQGAVERWRPRTADAGARS</sequence>
<comment type="similarity">
    <text evidence="2 9">Belongs to the resistance-nodulation-cell division (RND) (TC 2.A.6) family.</text>
</comment>
<evidence type="ECO:0000256" key="7">
    <source>
        <dbReference type="ARBA" id="ARBA00022989"/>
    </source>
</evidence>
<evidence type="ECO:0000313" key="11">
    <source>
        <dbReference type="EMBL" id="PXV67703.1"/>
    </source>
</evidence>
<feature type="transmembrane region" description="Helical" evidence="9">
    <location>
        <begin position="609"/>
        <end position="632"/>
    </location>
</feature>
<dbReference type="EMBL" id="QICN01000005">
    <property type="protein sequence ID" value="PXV67703.1"/>
    <property type="molecule type" value="Genomic_DNA"/>
</dbReference>
<dbReference type="SUPFAM" id="SSF82714">
    <property type="entry name" value="Multidrug efflux transporter AcrB TolC docking domain, DN and DC subdomains"/>
    <property type="match status" value="2"/>
</dbReference>
<keyword evidence="8 9" id="KW-0472">Membrane</keyword>
<evidence type="ECO:0000256" key="2">
    <source>
        <dbReference type="ARBA" id="ARBA00010942"/>
    </source>
</evidence>
<protein>
    <recommendedName>
        <fullName evidence="9">Efflux pump membrane transporter</fullName>
    </recommendedName>
</protein>
<evidence type="ECO:0000256" key="3">
    <source>
        <dbReference type="ARBA" id="ARBA00022448"/>
    </source>
</evidence>
<keyword evidence="3 9" id="KW-0813">Transport</keyword>
<keyword evidence="5 9" id="KW-0997">Cell inner membrane</keyword>
<dbReference type="InterPro" id="IPR004764">
    <property type="entry name" value="MdtF-like"/>
</dbReference>
<comment type="caution">
    <text evidence="9">Lacks conserved residue(s) required for the propagation of feature annotation.</text>
</comment>
<reference evidence="11 12" key="1">
    <citation type="submission" date="2018-04" db="EMBL/GenBank/DDBJ databases">
        <title>Genomic Encyclopedia of Type Strains, Phase IV (KMG-IV): sequencing the most valuable type-strain genomes for metagenomic binning, comparative biology and taxonomic classification.</title>
        <authorList>
            <person name="Goeker M."/>
        </authorList>
    </citation>
    <scope>NUCLEOTIDE SEQUENCE [LARGE SCALE GENOMIC DNA]</scope>
    <source>
        <strain evidence="11 12">DSM 104150</strain>
    </source>
</reference>
<dbReference type="RefSeq" id="WP_110265179.1">
    <property type="nucleotide sequence ID" value="NZ_CAKZQT010000001.1"/>
</dbReference>
<dbReference type="NCBIfam" id="TIGR00915">
    <property type="entry name" value="2A0602"/>
    <property type="match status" value="1"/>
</dbReference>
<feature type="transmembrane region" description="Helical" evidence="9">
    <location>
        <begin position="539"/>
        <end position="558"/>
    </location>
</feature>
<dbReference type="SUPFAM" id="SSF82693">
    <property type="entry name" value="Multidrug efflux transporter AcrB pore domain, PN1, PN2, PC1 and PC2 subdomains"/>
    <property type="match status" value="4"/>
</dbReference>
<dbReference type="GO" id="GO:0005886">
    <property type="term" value="C:plasma membrane"/>
    <property type="evidence" value="ECO:0007669"/>
    <property type="project" value="UniProtKB-SubCell"/>
</dbReference>
<feature type="transmembrane region" description="Helical" evidence="9">
    <location>
        <begin position="341"/>
        <end position="360"/>
    </location>
</feature>
<dbReference type="Gene3D" id="3.30.70.1430">
    <property type="entry name" value="Multidrug efflux transporter AcrB pore domain"/>
    <property type="match status" value="2"/>
</dbReference>
<name>A0A318E7N5_9GAMM</name>
<dbReference type="AlphaFoldDB" id="A0A318E7N5"/>
<feature type="transmembrane region" description="Helical" evidence="9">
    <location>
        <begin position="895"/>
        <end position="915"/>
    </location>
</feature>
<dbReference type="NCBIfam" id="NF000282">
    <property type="entry name" value="RND_permease_1"/>
    <property type="match status" value="1"/>
</dbReference>
<feature type="transmembrane region" description="Helical" evidence="9">
    <location>
        <begin position="439"/>
        <end position="459"/>
    </location>
</feature>
<evidence type="ECO:0000256" key="8">
    <source>
        <dbReference type="ARBA" id="ARBA00023136"/>
    </source>
</evidence>
<feature type="domain" description="SSD" evidence="10">
    <location>
        <begin position="370"/>
        <end position="496"/>
    </location>
</feature>